<organism evidence="2 3">
    <name type="scientific">Sorangium cellulosum</name>
    <name type="common">Polyangium cellulosum</name>
    <dbReference type="NCBI Taxonomy" id="56"/>
    <lineage>
        <taxon>Bacteria</taxon>
        <taxon>Pseudomonadati</taxon>
        <taxon>Myxococcota</taxon>
        <taxon>Polyangia</taxon>
        <taxon>Polyangiales</taxon>
        <taxon>Polyangiaceae</taxon>
        <taxon>Sorangium</taxon>
    </lineage>
</organism>
<dbReference type="AlphaFoldDB" id="A0A150T046"/>
<accession>A0A150T046</accession>
<name>A0A150T046_SORCE</name>
<dbReference type="EMBL" id="JEMB01000303">
    <property type="protein sequence ID" value="KYF98075.1"/>
    <property type="molecule type" value="Genomic_DNA"/>
</dbReference>
<evidence type="ECO:0000313" key="3">
    <source>
        <dbReference type="Proteomes" id="UP000075635"/>
    </source>
</evidence>
<reference evidence="2 3" key="1">
    <citation type="submission" date="2014-02" db="EMBL/GenBank/DDBJ databases">
        <title>The small core and large imbalanced accessory genome model reveals a collaborative survival strategy of Sorangium cellulosum strains in nature.</title>
        <authorList>
            <person name="Han K."/>
            <person name="Peng R."/>
            <person name="Blom J."/>
            <person name="Li Y.-Z."/>
        </authorList>
    </citation>
    <scope>NUCLEOTIDE SEQUENCE [LARGE SCALE GENOMIC DNA]</scope>
    <source>
        <strain evidence="2 3">So0011-07</strain>
    </source>
</reference>
<feature type="region of interest" description="Disordered" evidence="1">
    <location>
        <begin position="22"/>
        <end position="42"/>
    </location>
</feature>
<feature type="compositionally biased region" description="Basic and acidic residues" evidence="1">
    <location>
        <begin position="22"/>
        <end position="41"/>
    </location>
</feature>
<proteinExistence type="predicted"/>
<protein>
    <submittedName>
        <fullName evidence="2">Uncharacterized protein</fullName>
    </submittedName>
</protein>
<evidence type="ECO:0000313" key="2">
    <source>
        <dbReference type="EMBL" id="KYF98075.1"/>
    </source>
</evidence>
<evidence type="ECO:0000256" key="1">
    <source>
        <dbReference type="SAM" id="MobiDB-lite"/>
    </source>
</evidence>
<comment type="caution">
    <text evidence="2">The sequence shown here is derived from an EMBL/GenBank/DDBJ whole genome shotgun (WGS) entry which is preliminary data.</text>
</comment>
<gene>
    <name evidence="2" type="ORF">BE17_27445</name>
</gene>
<dbReference type="Proteomes" id="UP000075635">
    <property type="component" value="Unassembled WGS sequence"/>
</dbReference>
<sequence>MQPQIDGAKLVSILESQQLDPTDKADIEKLKSPLGRDKDSTDDLQTEVLEALERHVATNLLKEAQAQGIDLYDTRAVDKLRTDLGVTQFSTEELQRMLLVAARKALPIDPNSIRSFSPKISRVNRAMAGDTASAVPTKVVVKGNF</sequence>